<keyword evidence="5 6" id="KW-0012">Acyltransferase</keyword>
<dbReference type="PROSITE" id="PS00189">
    <property type="entry name" value="LIPOYL"/>
    <property type="match status" value="1"/>
</dbReference>
<dbReference type="PANTHER" id="PTHR43178:SF5">
    <property type="entry name" value="LIPOAMIDE ACYLTRANSFERASE COMPONENT OF BRANCHED-CHAIN ALPHA-KETO ACID DEHYDROGENASE COMPLEX, MITOCHONDRIAL"/>
    <property type="match status" value="1"/>
</dbReference>
<feature type="region of interest" description="Disordered" evidence="7">
    <location>
        <begin position="84"/>
        <end position="103"/>
    </location>
</feature>
<dbReference type="PANTHER" id="PTHR43178">
    <property type="entry name" value="DIHYDROLIPOAMIDE ACETYLTRANSFERASE COMPONENT OF PYRUVATE DEHYDROGENASE COMPLEX"/>
    <property type="match status" value="1"/>
</dbReference>
<dbReference type="InterPro" id="IPR000089">
    <property type="entry name" value="Biotin_lipoyl"/>
</dbReference>
<dbReference type="Gene3D" id="3.30.559.10">
    <property type="entry name" value="Chloramphenicol acetyltransferase-like domain"/>
    <property type="match status" value="1"/>
</dbReference>
<dbReference type="InterPro" id="IPR003016">
    <property type="entry name" value="2-oxoA_DH_lipoyl-BS"/>
</dbReference>
<dbReference type="Proteomes" id="UP001651880">
    <property type="component" value="Unassembled WGS sequence"/>
</dbReference>
<keyword evidence="10" id="KW-1185">Reference proteome</keyword>
<dbReference type="Gene3D" id="2.40.50.100">
    <property type="match status" value="1"/>
</dbReference>
<dbReference type="CDD" id="cd06849">
    <property type="entry name" value="lipoyl_domain"/>
    <property type="match status" value="1"/>
</dbReference>
<evidence type="ECO:0000256" key="4">
    <source>
        <dbReference type="ARBA" id="ARBA00022823"/>
    </source>
</evidence>
<proteinExistence type="inferred from homology"/>
<comment type="similarity">
    <text evidence="2 6">Belongs to the 2-oxoacid dehydrogenase family.</text>
</comment>
<accession>A0ABT1NGS4</accession>
<organism evidence="9 10">
    <name type="scientific">Lutispora saccharofermentans</name>
    <dbReference type="NCBI Taxonomy" id="3024236"/>
    <lineage>
        <taxon>Bacteria</taxon>
        <taxon>Bacillati</taxon>
        <taxon>Bacillota</taxon>
        <taxon>Clostridia</taxon>
        <taxon>Lutisporales</taxon>
        <taxon>Lutisporaceae</taxon>
        <taxon>Lutispora</taxon>
    </lineage>
</organism>
<feature type="domain" description="Lipoyl-binding" evidence="8">
    <location>
        <begin position="2"/>
        <end position="77"/>
    </location>
</feature>
<comment type="cofactor">
    <cofactor evidence="1 6">
        <name>(R)-lipoate</name>
        <dbReference type="ChEBI" id="CHEBI:83088"/>
    </cofactor>
</comment>
<dbReference type="RefSeq" id="WP_255226839.1">
    <property type="nucleotide sequence ID" value="NZ_JAJEKE010000004.1"/>
</dbReference>
<evidence type="ECO:0000256" key="2">
    <source>
        <dbReference type="ARBA" id="ARBA00007317"/>
    </source>
</evidence>
<evidence type="ECO:0000313" key="10">
    <source>
        <dbReference type="Proteomes" id="UP001651880"/>
    </source>
</evidence>
<dbReference type="InterPro" id="IPR023213">
    <property type="entry name" value="CAT-like_dom_sf"/>
</dbReference>
<comment type="caution">
    <text evidence="9">The sequence shown here is derived from an EMBL/GenBank/DDBJ whole genome shotgun (WGS) entry which is preliminary data.</text>
</comment>
<evidence type="ECO:0000256" key="3">
    <source>
        <dbReference type="ARBA" id="ARBA00022679"/>
    </source>
</evidence>
<dbReference type="SUPFAM" id="SSF52777">
    <property type="entry name" value="CoA-dependent acyltransferases"/>
    <property type="match status" value="1"/>
</dbReference>
<keyword evidence="4 6" id="KW-0450">Lipoyl</keyword>
<evidence type="ECO:0000313" key="9">
    <source>
        <dbReference type="EMBL" id="MCQ1529323.1"/>
    </source>
</evidence>
<evidence type="ECO:0000259" key="8">
    <source>
        <dbReference type="PROSITE" id="PS50968"/>
    </source>
</evidence>
<dbReference type="InterPro" id="IPR011053">
    <property type="entry name" value="Single_hybrid_motif"/>
</dbReference>
<dbReference type="Pfam" id="PF00364">
    <property type="entry name" value="Biotin_lipoyl"/>
    <property type="match status" value="1"/>
</dbReference>
<evidence type="ECO:0000256" key="6">
    <source>
        <dbReference type="RuleBase" id="RU003423"/>
    </source>
</evidence>
<reference evidence="9 10" key="1">
    <citation type="submission" date="2021-10" db="EMBL/GenBank/DDBJ databases">
        <title>Lutispora strain m25 sp. nov., a thermophilic, non-spore-forming bacterium isolated from a lab-scale methanogenic bioreactor digesting anaerobic sludge.</title>
        <authorList>
            <person name="El Houari A."/>
            <person name="Mcdonald J."/>
        </authorList>
    </citation>
    <scope>NUCLEOTIDE SEQUENCE [LARGE SCALE GENOMIC DNA]</scope>
    <source>
        <strain evidence="10">m25</strain>
    </source>
</reference>
<dbReference type="SUPFAM" id="SSF51230">
    <property type="entry name" value="Single hybrid motif"/>
    <property type="match status" value="1"/>
</dbReference>
<dbReference type="EC" id="2.3.1.-" evidence="6"/>
<keyword evidence="3 6" id="KW-0808">Transferase</keyword>
<dbReference type="InterPro" id="IPR050743">
    <property type="entry name" value="2-oxoacid_DH_E2_comp"/>
</dbReference>
<gene>
    <name evidence="9" type="ORF">LJD61_07125</name>
</gene>
<dbReference type="InterPro" id="IPR001078">
    <property type="entry name" value="2-oxoacid_DH_actylTfrase"/>
</dbReference>
<dbReference type="EMBL" id="JAJEKE010000004">
    <property type="protein sequence ID" value="MCQ1529323.1"/>
    <property type="molecule type" value="Genomic_DNA"/>
</dbReference>
<evidence type="ECO:0000256" key="5">
    <source>
        <dbReference type="ARBA" id="ARBA00023315"/>
    </source>
</evidence>
<dbReference type="PROSITE" id="PS50968">
    <property type="entry name" value="BIOTINYL_LIPOYL"/>
    <property type="match status" value="1"/>
</dbReference>
<evidence type="ECO:0000256" key="1">
    <source>
        <dbReference type="ARBA" id="ARBA00001938"/>
    </source>
</evidence>
<dbReference type="Pfam" id="PF00198">
    <property type="entry name" value="2-oxoacid_dh"/>
    <property type="match status" value="1"/>
</dbReference>
<name>A0ABT1NGS4_9FIRM</name>
<protein>
    <recommendedName>
        <fullName evidence="6">Dihydrolipoamide acetyltransferase component of pyruvate dehydrogenase complex</fullName>
        <ecNumber evidence="6">2.3.1.-</ecNumber>
    </recommendedName>
</protein>
<evidence type="ECO:0000256" key="7">
    <source>
        <dbReference type="SAM" id="MobiDB-lite"/>
    </source>
</evidence>
<sequence>MAVEVNMPRLGMTMKEGTLVKWLKREGDHVKKGESLAEITSEKITNEIEAPSDGILDKILVGENETVDVGVVVAYIAESSGERSTVQGEAVGNGKEQQEAKGPKTILEEKPLSGLRKVIGERMAESLRRSPQGTMTTRADVTQIIALKNDYAEQGHKVTVTDIFVKIVGLALEKNPVLNASIEDNKLIFYKSVNIGVGVGTEEGLFVPVIKNVETKSVLDISRELKALAKKIKDKSINSDDMTGGTFTISNLGMFDVDIVTPIINPPEAAILAIGTTRKEVVVSEDGTMAVRPITTLSLTADHAVMDGLPAVRFLTSIKEIMANLNGYLV</sequence>